<dbReference type="RefSeq" id="YP_003857042.1">
    <property type="nucleotide sequence ID" value="NC_014459.2"/>
</dbReference>
<sequence length="128" mass="13160">MEPGTVNGAELFDRIALTRADGRCECEGACGSSHRFAGHTRCANVHGRPAIHGADKVVSLTVVPRNGDGRNLADGNLIAFCQACLKRHRAKLKAAADKAAARAAAEAADGGLFDVPDVPVTAGNGVTL</sequence>
<accession>E0YQN2</accession>
<dbReference type="Proteomes" id="UP000000527">
    <property type="component" value="Segment"/>
</dbReference>
<dbReference type="GeneID" id="9711579"/>
<protein>
    <recommendedName>
        <fullName evidence="3">HNH endonuclease</fullName>
    </recommendedName>
</protein>
<keyword evidence="2" id="KW-1185">Reference proteome</keyword>
<name>E0YQN2_9CAUD</name>
<proteinExistence type="predicted"/>
<dbReference type="EMBL" id="HM152767">
    <property type="protein sequence ID" value="ADL71416.1"/>
    <property type="molecule type" value="Genomic_DNA"/>
</dbReference>
<organism evidence="1 2">
    <name type="scientific">Mycobacterium phage CrimD</name>
    <dbReference type="NCBI Taxonomy" id="2919554"/>
    <lineage>
        <taxon>Viruses</taxon>
        <taxon>Duplodnaviria</taxon>
        <taxon>Heunggongvirae</taxon>
        <taxon>Uroviricota</taxon>
        <taxon>Caudoviricetes</taxon>
        <taxon>Weiservirinae</taxon>
        <taxon>Anayavirus</taxon>
        <taxon>Anayavirus crimD</taxon>
    </lineage>
</organism>
<reference evidence="1 2" key="1">
    <citation type="journal article" date="2011" name="PLoS ONE">
        <title>Expanding the diversity of mycobacteriophages: insights into genome architecture and evolution.</title>
        <authorList>
            <person name="Pope W.H."/>
            <person name="Jacobs-Sera D."/>
            <person name="Russell D.A."/>
            <person name="Peebles C.L."/>
            <person name="Al-Atrache Z."/>
            <person name="Alcoser T.A."/>
            <person name="Alexander L.M."/>
            <person name="Alfano M.B."/>
            <person name="Alford S.T."/>
            <person name="Amy N.E."/>
            <person name="Anderson M.D."/>
            <person name="Anderson A.G."/>
            <person name="Ang A.A."/>
            <person name="Ares M.Jr."/>
            <person name="Barber A.J."/>
            <person name="Barker L.P."/>
            <person name="Barrett J.M."/>
            <person name="Barshop W.D."/>
            <person name="Bauerle C.M."/>
            <person name="Bayles I.M."/>
            <person name="Belfield K.L."/>
            <person name="Best A.A."/>
            <person name="Borjon A.Jr."/>
            <person name="Bowman C.A."/>
            <person name="Boyer C.A."/>
            <person name="Bradley K.W."/>
            <person name="Bradley V.A."/>
            <person name="Broadway L.N."/>
            <person name="Budwal K."/>
            <person name="Busby K.N."/>
            <person name="Campbell I.W."/>
            <person name="Campbell A.M."/>
            <person name="Carey A."/>
            <person name="Caruso S.M."/>
            <person name="Chew R.D."/>
            <person name="Cockburn C.L."/>
            <person name="Cohen L.B."/>
            <person name="Corajod J.M."/>
            <person name="Cresawn S.G."/>
            <person name="Davis K.R."/>
            <person name="Deng L."/>
            <person name="Denver D.R."/>
            <person name="Dixon B.R."/>
            <person name="Ekram S."/>
            <person name="Elgin S.C."/>
            <person name="Engelsen A.E."/>
            <person name="English B.E."/>
            <person name="Erb M.L."/>
            <person name="Estrada C."/>
            <person name="Filliger L.Z."/>
            <person name="Findley A.M."/>
            <person name="Forbes L."/>
            <person name="Forsyth M.H."/>
            <person name="Fox T.M."/>
            <person name="Fritz M.J."/>
            <person name="Garcia R."/>
            <person name="George Z.D."/>
            <person name="Georges A.E."/>
            <person name="Gissendanner C.R."/>
            <person name="Goff S."/>
            <person name="Goldstein R."/>
            <person name="Gordon K.C."/>
            <person name="Green R.D."/>
            <person name="Guerra S.L."/>
            <person name="Guiney-Olsen K.R."/>
            <person name="Guiza B.G."/>
            <person name="Haghighat L."/>
            <person name="Hagopian G.V."/>
            <person name="Harmon C.J."/>
            <person name="Harmson J.S."/>
            <person name="Hartzog G.A."/>
            <person name="Harvey S.E."/>
            <person name="He S."/>
            <person name="He K.J."/>
            <person name="Healy K.E."/>
            <person name="Higinbotham E.R."/>
            <person name="Hildebrandt E.N."/>
            <person name="Ho J.H."/>
            <person name="Hogan G.M."/>
            <person name="Hohenstein V.G."/>
            <person name="Holz N.A."/>
            <person name="Huang V.J."/>
            <person name="Hufford E.L."/>
            <person name="Hynes P.M."/>
            <person name="Jackson A.S."/>
            <person name="Jansen E.C."/>
            <person name="Jarvik J."/>
            <person name="Jasinto P.G."/>
            <person name="Jordan T.C."/>
            <person name="Kasza T."/>
            <person name="Katelyn M.A."/>
            <person name="Kelsey J.S."/>
            <person name="Kerrigan L.A."/>
            <person name="Khaw D."/>
            <person name="Kim J."/>
            <person name="Knutter J.Z."/>
            <person name="Ko C.C."/>
            <person name="Larkin G.V."/>
            <person name="Laroche J.R."/>
            <person name="Latif A."/>
            <person name="Leuba K.D."/>
            <person name="Leuba S.I."/>
            <person name="Lewis L.O."/>
            <person name="Loesser-Casey K.E."/>
            <person name="Long C.A."/>
            <person name="Lopez A.J."/>
            <person name="Lowery N."/>
            <person name="Lu T.Q."/>
            <person name="Mac V."/>
            <person name="Masters I.R."/>
            <person name="McCloud J.J."/>
            <person name="McDonough M.J."/>
            <person name="Medenbach A.J."/>
            <person name="Menon A."/>
            <person name="Miller R."/>
            <person name="Morgan B.K."/>
            <person name="Ng P.C."/>
            <person name="Nguyen E."/>
            <person name="Nguyen K.T."/>
            <person name="Nguyen E.T."/>
            <person name="Nicholson K.M."/>
            <person name="Parnell L.A."/>
            <person name="Peirce C.E."/>
            <person name="Perz A.M."/>
            <person name="Peterson L.J."/>
            <person name="Pferdehirt R.E."/>
            <person name="Philip S.V."/>
            <person name="Pogliano K."/>
            <person name="Pogliano J."/>
            <person name="Polley T."/>
            <person name="Puopolo E.J."/>
            <person name="Rabinowitz H.S."/>
            <person name="Resiss M.J."/>
            <person name="Rhyan C.N."/>
            <person name="Robinson Y.M."/>
            <person name="Rodriguez L.L."/>
            <person name="Rose A.C."/>
            <person name="Rubin J.D."/>
            <person name="Ruby J.A."/>
            <person name="Saha M.S."/>
            <person name="Sandoz J.W."/>
            <person name="Savitskaya J."/>
            <person name="Schipper D.J."/>
            <person name="Schnitzler C.E."/>
            <person name="Schott A.R."/>
            <person name="Segal J.B."/>
            <person name="Shaffer C.D."/>
            <person name="Sheldon K.E."/>
            <person name="Shepard E.M."/>
            <person name="Shepardson J.W."/>
            <person name="Shroff M.K."/>
            <person name="Simmons J.M."/>
            <person name="Simms E.F."/>
            <person name="Simpson B.M."/>
            <person name="Sinclair K.M."/>
            <person name="Sjoholm R.L."/>
            <person name="Slette I.J."/>
            <person name="Spaulding B.C."/>
            <person name="Straub C.L."/>
            <person name="Stukey J."/>
            <person name="Sughrue T."/>
            <person name="Tang T.Y."/>
            <person name="Tatyana L.M."/>
            <person name="Taylor S.B."/>
            <person name="Taylor B.J."/>
            <person name="Temple L.M."/>
            <person name="Thompson J.V."/>
            <person name="Tokarz M.P."/>
            <person name="Trapani S.E."/>
            <person name="Troum A.P."/>
            <person name="Tsay J."/>
            <person name="Tubbs A.T."/>
            <person name="Walton J.M."/>
            <person name="Wang D.H."/>
            <person name="Wang H."/>
            <person name="Warner J.R."/>
            <person name="Weisser E.G."/>
            <person name="Wendler S.C."/>
            <person name="Weston-Hafer K.A."/>
            <person name="Whelan H.M."/>
            <person name="Williamson K.E."/>
            <person name="Willis A.N."/>
            <person name="Wirtshafter H.S."/>
            <person name="Wong T.W."/>
            <person name="Wu P."/>
            <person name="Yang Y."/>
            <person name="Yee B.C."/>
            <person name="Zaidins D.A."/>
            <person name="Zhang B."/>
            <person name="Zuniga M.Y."/>
            <person name="Hendrix R.W."/>
            <person name="Hatfull G.F."/>
        </authorList>
    </citation>
    <scope>NUCLEOTIDE SEQUENCE [LARGE SCALE GENOMIC DNA]</scope>
    <source>
        <strain evidence="1 2">CrimD</strain>
    </source>
</reference>
<dbReference type="KEGG" id="vg:9711579"/>
<evidence type="ECO:0000313" key="2">
    <source>
        <dbReference type="Proteomes" id="UP000000527"/>
    </source>
</evidence>
<evidence type="ECO:0008006" key="3">
    <source>
        <dbReference type="Google" id="ProtNLM"/>
    </source>
</evidence>
<evidence type="ECO:0000313" key="1">
    <source>
        <dbReference type="EMBL" id="ADL71416.1"/>
    </source>
</evidence>
<gene>
    <name evidence="1" type="primary">70</name>
    <name evidence="1" type="ORF">CRIMD_70</name>
</gene>